<evidence type="ECO:0000256" key="1">
    <source>
        <dbReference type="SAM" id="MobiDB-lite"/>
    </source>
</evidence>
<feature type="region of interest" description="Disordered" evidence="1">
    <location>
        <begin position="77"/>
        <end position="119"/>
    </location>
</feature>
<sequence>MEPFEDSSPLLVSTNKKRRLNHIDRLELDNCNFSWLDQFEQKKLRGNKSPRDSNKRVAAIEASKEFKKQQYRINHPTRYRKYDYNEEEEEEEEEDDDDDDNNDENDDTNNNQDENDKWIYKIPKRAAAIEAKKVFKQQIKLHDSEDETDEENDHNLNNYSRKEKIGVKKSNTNNNNNDNNNNNNNDNNNKNDKNNNNNNKNSSISNINSKNNDSDSNEYNNSNNSNNNDEDESDEEFTYEERVEDIPSSPSQLVPKNITEEETKSPQQLPHRKDSSKEKVVNNNNNNFNNIEYINIKLEIFNSSNKLCKEIKLKIGKKTKFNRLMKSIIKLIGKNLSEFTYNDSPLNLNYKPSDITPMVDIMKNGQDSVVIIKGKIK</sequence>
<comment type="caution">
    <text evidence="2">The sequence shown here is derived from an EMBL/GenBank/DDBJ whole genome shotgun (WGS) entry which is preliminary data.</text>
</comment>
<organism evidence="2 3">
    <name type="scientific">Dictyostelium firmibasis</name>
    <dbReference type="NCBI Taxonomy" id="79012"/>
    <lineage>
        <taxon>Eukaryota</taxon>
        <taxon>Amoebozoa</taxon>
        <taxon>Evosea</taxon>
        <taxon>Eumycetozoa</taxon>
        <taxon>Dictyostelia</taxon>
        <taxon>Dictyosteliales</taxon>
        <taxon>Dictyosteliaceae</taxon>
        <taxon>Dictyostelium</taxon>
    </lineage>
</organism>
<protein>
    <submittedName>
        <fullName evidence="2">Uncharacterized protein</fullName>
    </submittedName>
</protein>
<gene>
    <name evidence="2" type="ORF">RB653_007734</name>
</gene>
<feature type="compositionally biased region" description="Acidic residues" evidence="1">
    <location>
        <begin position="85"/>
        <end position="107"/>
    </location>
</feature>
<feature type="compositionally biased region" description="Low complexity" evidence="1">
    <location>
        <begin position="217"/>
        <end position="227"/>
    </location>
</feature>
<name>A0AAN7YY26_9MYCE</name>
<accession>A0AAN7YY26</accession>
<reference evidence="2 3" key="1">
    <citation type="submission" date="2023-11" db="EMBL/GenBank/DDBJ databases">
        <title>Dfirmibasis_genome.</title>
        <authorList>
            <person name="Edelbroek B."/>
            <person name="Kjellin J."/>
            <person name="Jerlstrom-Hultqvist J."/>
            <person name="Soderbom F."/>
        </authorList>
    </citation>
    <scope>NUCLEOTIDE SEQUENCE [LARGE SCALE GENOMIC DNA]</scope>
    <source>
        <strain evidence="2 3">TNS-C-14</strain>
    </source>
</reference>
<feature type="compositionally biased region" description="Low complexity" evidence="1">
    <location>
        <begin position="169"/>
        <end position="211"/>
    </location>
</feature>
<feature type="compositionally biased region" description="Basic and acidic residues" evidence="1">
    <location>
        <begin position="271"/>
        <end position="280"/>
    </location>
</feature>
<feature type="region of interest" description="Disordered" evidence="1">
    <location>
        <begin position="143"/>
        <end position="285"/>
    </location>
</feature>
<dbReference type="Proteomes" id="UP001344447">
    <property type="component" value="Unassembled WGS sequence"/>
</dbReference>
<dbReference type="EMBL" id="JAVFKY010000005">
    <property type="protein sequence ID" value="KAK5576590.1"/>
    <property type="molecule type" value="Genomic_DNA"/>
</dbReference>
<proteinExistence type="predicted"/>
<evidence type="ECO:0000313" key="3">
    <source>
        <dbReference type="Proteomes" id="UP001344447"/>
    </source>
</evidence>
<keyword evidence="3" id="KW-1185">Reference proteome</keyword>
<feature type="compositionally biased region" description="Acidic residues" evidence="1">
    <location>
        <begin position="228"/>
        <end position="238"/>
    </location>
</feature>
<dbReference type="AlphaFoldDB" id="A0AAN7YY26"/>
<evidence type="ECO:0000313" key="2">
    <source>
        <dbReference type="EMBL" id="KAK5576590.1"/>
    </source>
</evidence>